<dbReference type="Proteomes" id="UP000297900">
    <property type="component" value="Unassembled WGS sequence"/>
</dbReference>
<reference evidence="5 6" key="1">
    <citation type="submission" date="2019-03" db="EMBL/GenBank/DDBJ databases">
        <title>Cohnella endophytica sp. nov., a novel endophytic bacterium isolated from bark of Sonneratia apetala.</title>
        <authorList>
            <person name="Tuo L."/>
        </authorList>
    </citation>
    <scope>NUCLEOTIDE SEQUENCE [LARGE SCALE GENOMIC DNA]</scope>
    <source>
        <strain evidence="5 6">CCTCC AB 208254</strain>
    </source>
</reference>
<keyword evidence="1 3" id="KW-0807">Transducer</keyword>
<dbReference type="EMBL" id="SOMN01000008">
    <property type="protein sequence ID" value="TFE27806.1"/>
    <property type="molecule type" value="Genomic_DNA"/>
</dbReference>
<dbReference type="OrthoDB" id="9816519at2"/>
<comment type="caution">
    <text evidence="5">The sequence shown here is derived from an EMBL/GenBank/DDBJ whole genome shotgun (WGS) entry which is preliminary data.</text>
</comment>
<proteinExistence type="inferred from homology"/>
<accession>A0A4Y8M0R2</accession>
<evidence type="ECO:0000256" key="2">
    <source>
        <dbReference type="ARBA" id="ARBA00029447"/>
    </source>
</evidence>
<evidence type="ECO:0000256" key="1">
    <source>
        <dbReference type="ARBA" id="ARBA00023224"/>
    </source>
</evidence>
<dbReference type="InterPro" id="IPR004089">
    <property type="entry name" value="MCPsignal_dom"/>
</dbReference>
<dbReference type="AlphaFoldDB" id="A0A4Y8M0R2"/>
<feature type="domain" description="Methyl-accepting transducer" evidence="4">
    <location>
        <begin position="165"/>
        <end position="376"/>
    </location>
</feature>
<dbReference type="GO" id="GO:0016020">
    <property type="term" value="C:membrane"/>
    <property type="evidence" value="ECO:0007669"/>
    <property type="project" value="InterPro"/>
</dbReference>
<name>A0A4Y8M0R2_9BACL</name>
<comment type="similarity">
    <text evidence="2">Belongs to the methyl-accepting chemotaxis (MCP) protein family.</text>
</comment>
<dbReference type="SUPFAM" id="SSF58104">
    <property type="entry name" value="Methyl-accepting chemotaxis protein (MCP) signaling domain"/>
    <property type="match status" value="1"/>
</dbReference>
<organism evidence="5 6">
    <name type="scientific">Cohnella luojiensis</name>
    <dbReference type="NCBI Taxonomy" id="652876"/>
    <lineage>
        <taxon>Bacteria</taxon>
        <taxon>Bacillati</taxon>
        <taxon>Bacillota</taxon>
        <taxon>Bacilli</taxon>
        <taxon>Bacillales</taxon>
        <taxon>Paenibacillaceae</taxon>
        <taxon>Cohnella</taxon>
    </lineage>
</organism>
<dbReference type="GO" id="GO:0006935">
    <property type="term" value="P:chemotaxis"/>
    <property type="evidence" value="ECO:0007669"/>
    <property type="project" value="InterPro"/>
</dbReference>
<dbReference type="PANTHER" id="PTHR32089">
    <property type="entry name" value="METHYL-ACCEPTING CHEMOTAXIS PROTEIN MCPB"/>
    <property type="match status" value="1"/>
</dbReference>
<evidence type="ECO:0000256" key="3">
    <source>
        <dbReference type="PROSITE-ProRule" id="PRU00284"/>
    </source>
</evidence>
<dbReference type="RefSeq" id="WP_135151753.1">
    <property type="nucleotide sequence ID" value="NZ_SOMN01000008.1"/>
</dbReference>
<gene>
    <name evidence="5" type="ORF">E2980_08450</name>
</gene>
<dbReference type="GO" id="GO:0004888">
    <property type="term" value="F:transmembrane signaling receptor activity"/>
    <property type="evidence" value="ECO:0007669"/>
    <property type="project" value="InterPro"/>
</dbReference>
<evidence type="ECO:0000259" key="4">
    <source>
        <dbReference type="PROSITE" id="PS50111"/>
    </source>
</evidence>
<dbReference type="PRINTS" id="PR00260">
    <property type="entry name" value="CHEMTRNSDUCR"/>
</dbReference>
<sequence>MGIALLEQETGIRGSSSKDLGATYHSLHIKEWIKSCPVVQWQLPCQELVALFRLRSDVECVVVCEENDKPIGLIMKHVFFRRLGSLYGMSLFSDKPSSFLMDHHALQAEADIQPQELIDKALSRGDDTLYDAVIITENHKFIGVLTVSDMLNISRLIQKQAVDIQMQTVNSTGTMIENIRETVDGVMEKAKHTHSCTDKITSMTVQGRSQLELMMQGFQKWTDYANKQAVSVDDLLGRVNSASGITGLIGEIADQTNLLAVNATIEAARAGEHGRGFTVVANEIRSLADQTKKSVGQIRKLLQAMTEAAEGVAKLVNEGKKEALTGIDHVEEARSTFKEMWNTAEENAGAALLLTEASAFAHETTLQVSREFEKLSMQMNSELR</sequence>
<evidence type="ECO:0000313" key="6">
    <source>
        <dbReference type="Proteomes" id="UP000297900"/>
    </source>
</evidence>
<dbReference type="InterPro" id="IPR046342">
    <property type="entry name" value="CBS_dom_sf"/>
</dbReference>
<dbReference type="Gene3D" id="1.10.287.950">
    <property type="entry name" value="Methyl-accepting chemotaxis protein"/>
    <property type="match status" value="1"/>
</dbReference>
<dbReference type="PANTHER" id="PTHR32089:SF112">
    <property type="entry name" value="LYSOZYME-LIKE PROTEIN-RELATED"/>
    <property type="match status" value="1"/>
</dbReference>
<evidence type="ECO:0000313" key="5">
    <source>
        <dbReference type="EMBL" id="TFE27806.1"/>
    </source>
</evidence>
<protein>
    <recommendedName>
        <fullName evidence="4">Methyl-accepting transducer domain-containing protein</fullName>
    </recommendedName>
</protein>
<keyword evidence="6" id="KW-1185">Reference proteome</keyword>
<dbReference type="SUPFAM" id="SSF54631">
    <property type="entry name" value="CBS-domain pair"/>
    <property type="match status" value="1"/>
</dbReference>
<dbReference type="InterPro" id="IPR004090">
    <property type="entry name" value="Chemotax_Me-accpt_rcpt"/>
</dbReference>
<dbReference type="Pfam" id="PF00015">
    <property type="entry name" value="MCPsignal"/>
    <property type="match status" value="1"/>
</dbReference>
<dbReference type="PROSITE" id="PS50111">
    <property type="entry name" value="CHEMOTAXIS_TRANSDUC_2"/>
    <property type="match status" value="1"/>
</dbReference>
<dbReference type="GO" id="GO:0007165">
    <property type="term" value="P:signal transduction"/>
    <property type="evidence" value="ECO:0007669"/>
    <property type="project" value="UniProtKB-KW"/>
</dbReference>
<dbReference type="SMART" id="SM00283">
    <property type="entry name" value="MA"/>
    <property type="match status" value="1"/>
</dbReference>